<evidence type="ECO:0000313" key="2">
    <source>
        <dbReference type="Proteomes" id="UP000215214"/>
    </source>
</evidence>
<accession>A0A238UFT5</accession>
<dbReference type="EMBL" id="LT899436">
    <property type="protein sequence ID" value="SNR17428.1"/>
    <property type="molecule type" value="Genomic_DNA"/>
</dbReference>
<gene>
    <name evidence="1" type="ORF">TJEJU_3794</name>
</gene>
<protein>
    <submittedName>
        <fullName evidence="1">Uncharacterized protein</fullName>
    </submittedName>
</protein>
<sequence length="74" mass="8364">MITKIKNLGLELEKSEQKQIEGGLGTPYRGPDYDHVPEGPFPEPCIEELCYTDPDMMFHPCCSHIKNDADLIIT</sequence>
<dbReference type="Proteomes" id="UP000215214">
    <property type="component" value="Chromosome TJEJU"/>
</dbReference>
<reference evidence="1 2" key="1">
    <citation type="submission" date="2017-07" db="EMBL/GenBank/DDBJ databases">
        <authorList>
            <person name="Sun Z.S."/>
            <person name="Albrecht U."/>
            <person name="Echele G."/>
            <person name="Lee C.C."/>
        </authorList>
    </citation>
    <scope>NUCLEOTIDE SEQUENCE [LARGE SCALE GENOMIC DNA]</scope>
    <source>
        <strain evidence="2">type strain: KCTC 22618</strain>
    </source>
</reference>
<dbReference type="OrthoDB" id="1189782at2"/>
<evidence type="ECO:0000313" key="1">
    <source>
        <dbReference type="EMBL" id="SNR17428.1"/>
    </source>
</evidence>
<dbReference type="RefSeq" id="WP_095074578.1">
    <property type="nucleotide sequence ID" value="NZ_LT899436.1"/>
</dbReference>
<dbReference type="AlphaFoldDB" id="A0A238UFT5"/>
<proteinExistence type="predicted"/>
<name>A0A238UFT5_9FLAO</name>
<organism evidence="1 2">
    <name type="scientific">Tenacibaculum jejuense</name>
    <dbReference type="NCBI Taxonomy" id="584609"/>
    <lineage>
        <taxon>Bacteria</taxon>
        <taxon>Pseudomonadati</taxon>
        <taxon>Bacteroidota</taxon>
        <taxon>Flavobacteriia</taxon>
        <taxon>Flavobacteriales</taxon>
        <taxon>Flavobacteriaceae</taxon>
        <taxon>Tenacibaculum</taxon>
    </lineage>
</organism>
<keyword evidence="2" id="KW-1185">Reference proteome</keyword>
<dbReference type="KEGG" id="tje:TJEJU_3794"/>